<evidence type="ECO:0000256" key="2">
    <source>
        <dbReference type="SAM" id="Phobius"/>
    </source>
</evidence>
<sequence length="265" mass="27294">MAQSKKSGTLSSLGIIPAWAFSLTLAPVLVLILLVAANAPGDLATMARFAYAPTCQEGAASGDCQAELPGTTTARRDSTTGTPPQQGGSQTTALIYVAVPDAPEGTRLFQGDVVVQISSGAADRLGLSGAGHDVTVTLFNGEAVEIVGPNGESARHEDTPVARAAGMFGLGIALIVLAAFIAIYLARRVKQHGWSTTSGTGLRVELPRWLLPASVAVLAGAVLGAVLGGLAGTFVDLTWVLPVMFGVFAVVSMAIWLGWRRVRTT</sequence>
<feature type="region of interest" description="Disordered" evidence="1">
    <location>
        <begin position="61"/>
        <end position="89"/>
    </location>
</feature>
<feature type="transmembrane region" description="Helical" evidence="2">
    <location>
        <begin position="237"/>
        <end position="259"/>
    </location>
</feature>
<keyword evidence="4" id="KW-1185">Reference proteome</keyword>
<gene>
    <name evidence="3" type="ORF">F7O44_01330</name>
</gene>
<feature type="transmembrane region" description="Helical" evidence="2">
    <location>
        <begin position="12"/>
        <end position="37"/>
    </location>
</feature>
<name>A0A7K3LXI8_9ACTN</name>
<proteinExistence type="predicted"/>
<dbReference type="Proteomes" id="UP000460435">
    <property type="component" value="Unassembled WGS sequence"/>
</dbReference>
<accession>A0A7K3LXI8</accession>
<feature type="transmembrane region" description="Helical" evidence="2">
    <location>
        <begin position="164"/>
        <end position="186"/>
    </location>
</feature>
<feature type="transmembrane region" description="Helical" evidence="2">
    <location>
        <begin position="209"/>
        <end position="231"/>
    </location>
</feature>
<keyword evidence="2" id="KW-0472">Membrane</keyword>
<evidence type="ECO:0000313" key="4">
    <source>
        <dbReference type="Proteomes" id="UP000460435"/>
    </source>
</evidence>
<dbReference type="AlphaFoldDB" id="A0A7K3LXI8"/>
<dbReference type="EMBL" id="WLZY01000001">
    <property type="protein sequence ID" value="NDL55705.1"/>
    <property type="molecule type" value="Genomic_DNA"/>
</dbReference>
<keyword evidence="2" id="KW-1133">Transmembrane helix</keyword>
<comment type="caution">
    <text evidence="3">The sequence shown here is derived from an EMBL/GenBank/DDBJ whole genome shotgun (WGS) entry which is preliminary data.</text>
</comment>
<keyword evidence="2" id="KW-0812">Transmembrane</keyword>
<protein>
    <submittedName>
        <fullName evidence="3">Uncharacterized protein</fullName>
    </submittedName>
</protein>
<reference evidence="3 4" key="1">
    <citation type="submission" date="2019-11" db="EMBL/GenBank/DDBJ databases">
        <authorList>
            <person name="Li X.-J."/>
            <person name="Feng X.-M."/>
        </authorList>
    </citation>
    <scope>NUCLEOTIDE SEQUENCE [LARGE SCALE GENOMIC DNA]</scope>
    <source>
        <strain evidence="3 4">XMNu-373</strain>
    </source>
</reference>
<evidence type="ECO:0000313" key="3">
    <source>
        <dbReference type="EMBL" id="NDL55705.1"/>
    </source>
</evidence>
<evidence type="ECO:0000256" key="1">
    <source>
        <dbReference type="SAM" id="MobiDB-lite"/>
    </source>
</evidence>
<dbReference type="RefSeq" id="WP_162448392.1">
    <property type="nucleotide sequence ID" value="NZ_WLZY01000001.1"/>
</dbReference>
<organism evidence="3 4">
    <name type="scientific">Phytoactinopolyspora mesophila</name>
    <dbReference type="NCBI Taxonomy" id="2650750"/>
    <lineage>
        <taxon>Bacteria</taxon>
        <taxon>Bacillati</taxon>
        <taxon>Actinomycetota</taxon>
        <taxon>Actinomycetes</taxon>
        <taxon>Jiangellales</taxon>
        <taxon>Jiangellaceae</taxon>
        <taxon>Phytoactinopolyspora</taxon>
    </lineage>
</organism>